<evidence type="ECO:0000259" key="7">
    <source>
        <dbReference type="PROSITE" id="PS50126"/>
    </source>
</evidence>
<evidence type="ECO:0000256" key="1">
    <source>
        <dbReference type="ARBA" id="ARBA00006767"/>
    </source>
</evidence>
<feature type="domain" description="S1 motif" evidence="7">
    <location>
        <begin position="288"/>
        <end position="357"/>
    </location>
</feature>
<proteinExistence type="inferred from homology"/>
<keyword evidence="9" id="KW-1185">Reference proteome</keyword>
<dbReference type="SMART" id="SM00316">
    <property type="entry name" value="S1"/>
    <property type="match status" value="4"/>
</dbReference>
<gene>
    <name evidence="8" type="ORF">DLM86_10445</name>
</gene>
<dbReference type="RefSeq" id="WP_110839952.1">
    <property type="nucleotide sequence ID" value="NZ_QJVJ01000004.1"/>
</dbReference>
<protein>
    <submittedName>
        <fullName evidence="8">30S ribosomal protein S1</fullName>
    </submittedName>
</protein>
<dbReference type="CDD" id="cd04465">
    <property type="entry name" value="S1_RPS1_repeat_ec2_hs2"/>
    <property type="match status" value="1"/>
</dbReference>
<evidence type="ECO:0000256" key="6">
    <source>
        <dbReference type="SAM" id="MobiDB-lite"/>
    </source>
</evidence>
<dbReference type="Pfam" id="PF00575">
    <property type="entry name" value="S1"/>
    <property type="match status" value="4"/>
</dbReference>
<dbReference type="FunFam" id="2.40.50.140:FF:000051">
    <property type="entry name" value="RNA-binding transcriptional accessory protein"/>
    <property type="match status" value="1"/>
</dbReference>
<feature type="domain" description="S1 motif" evidence="7">
    <location>
        <begin position="203"/>
        <end position="271"/>
    </location>
</feature>
<keyword evidence="3" id="KW-0694">RNA-binding</keyword>
<feature type="domain" description="S1 motif" evidence="7">
    <location>
        <begin position="117"/>
        <end position="182"/>
    </location>
</feature>
<keyword evidence="5" id="KW-0687">Ribonucleoprotein</keyword>
<accession>A0A2V5K6Q0</accession>
<dbReference type="NCBIfam" id="NF005208">
    <property type="entry name" value="PRK06676.1"/>
    <property type="match status" value="1"/>
</dbReference>
<evidence type="ECO:0000256" key="4">
    <source>
        <dbReference type="ARBA" id="ARBA00022980"/>
    </source>
</evidence>
<name>A0A2V5K6Q0_9BACL</name>
<dbReference type="PANTHER" id="PTHR10724">
    <property type="entry name" value="30S RIBOSOMAL PROTEIN S1"/>
    <property type="match status" value="1"/>
</dbReference>
<comment type="caution">
    <text evidence="8">The sequence shown here is derived from an EMBL/GenBank/DDBJ whole genome shotgun (WGS) entry which is preliminary data.</text>
</comment>
<dbReference type="CDD" id="cd05687">
    <property type="entry name" value="S1_RPS1_repeat_ec1_hs1"/>
    <property type="match status" value="1"/>
</dbReference>
<feature type="compositionally biased region" description="Basic and acidic residues" evidence="6">
    <location>
        <begin position="400"/>
        <end position="409"/>
    </location>
</feature>
<dbReference type="Proteomes" id="UP000247476">
    <property type="component" value="Unassembled WGS sequence"/>
</dbReference>
<organism evidence="8 9">
    <name type="scientific">Paenibacillus flagellatus</name>
    <dbReference type="NCBI Taxonomy" id="2211139"/>
    <lineage>
        <taxon>Bacteria</taxon>
        <taxon>Bacillati</taxon>
        <taxon>Bacillota</taxon>
        <taxon>Bacilli</taxon>
        <taxon>Bacillales</taxon>
        <taxon>Paenibacillaceae</taxon>
        <taxon>Paenibacillus</taxon>
    </lineage>
</organism>
<dbReference type="FunFam" id="2.40.50.140:FF:000114">
    <property type="entry name" value="30S ribosomal protein S1"/>
    <property type="match status" value="1"/>
</dbReference>
<dbReference type="OrthoDB" id="9804077at2"/>
<comment type="similarity">
    <text evidence="1">Belongs to the bacterial ribosomal protein bS1 family.</text>
</comment>
<evidence type="ECO:0000256" key="2">
    <source>
        <dbReference type="ARBA" id="ARBA00022737"/>
    </source>
</evidence>
<dbReference type="InterPro" id="IPR050437">
    <property type="entry name" value="Ribos_protein_bS1-like"/>
</dbReference>
<dbReference type="SUPFAM" id="SSF50249">
    <property type="entry name" value="Nucleic acid-binding proteins"/>
    <property type="match status" value="4"/>
</dbReference>
<keyword evidence="2" id="KW-0677">Repeat</keyword>
<dbReference type="GO" id="GO:0003735">
    <property type="term" value="F:structural constituent of ribosome"/>
    <property type="evidence" value="ECO:0007669"/>
    <property type="project" value="TreeGrafter"/>
</dbReference>
<feature type="compositionally biased region" description="Basic and acidic residues" evidence="6">
    <location>
        <begin position="367"/>
        <end position="377"/>
    </location>
</feature>
<evidence type="ECO:0000256" key="5">
    <source>
        <dbReference type="ARBA" id="ARBA00023274"/>
    </source>
</evidence>
<dbReference type="AlphaFoldDB" id="A0A2V5K6Q0"/>
<dbReference type="InterPro" id="IPR035104">
    <property type="entry name" value="Ribosomal_protein_S1-like"/>
</dbReference>
<reference evidence="8 9" key="1">
    <citation type="submission" date="2018-05" db="EMBL/GenBank/DDBJ databases">
        <title>Paenibacillus flagellatus sp. nov., isolated from selenium mineral soil.</title>
        <authorList>
            <person name="Dai X."/>
        </authorList>
    </citation>
    <scope>NUCLEOTIDE SEQUENCE [LARGE SCALE GENOMIC DNA]</scope>
    <source>
        <strain evidence="8 9">DXL2</strain>
    </source>
</reference>
<dbReference type="PRINTS" id="PR00681">
    <property type="entry name" value="RIBOSOMALS1"/>
</dbReference>
<evidence type="ECO:0000313" key="8">
    <source>
        <dbReference type="EMBL" id="PYI54958.1"/>
    </source>
</evidence>
<feature type="domain" description="S1 motif" evidence="7">
    <location>
        <begin position="30"/>
        <end position="99"/>
    </location>
</feature>
<evidence type="ECO:0000256" key="3">
    <source>
        <dbReference type="ARBA" id="ARBA00022884"/>
    </source>
</evidence>
<dbReference type="PANTHER" id="PTHR10724:SF7">
    <property type="entry name" value="SMALL RIBOSOMAL SUBUNIT PROTEIN BS1C"/>
    <property type="match status" value="1"/>
</dbReference>
<keyword evidence="4 8" id="KW-0689">Ribosomal protein</keyword>
<dbReference type="InterPro" id="IPR003029">
    <property type="entry name" value="S1_domain"/>
</dbReference>
<dbReference type="GO" id="GO:0022627">
    <property type="term" value="C:cytosolic small ribosomal subunit"/>
    <property type="evidence" value="ECO:0007669"/>
    <property type="project" value="TreeGrafter"/>
</dbReference>
<evidence type="ECO:0000313" key="9">
    <source>
        <dbReference type="Proteomes" id="UP000247476"/>
    </source>
</evidence>
<feature type="region of interest" description="Disordered" evidence="6">
    <location>
        <begin position="354"/>
        <end position="409"/>
    </location>
</feature>
<dbReference type="PROSITE" id="PS50126">
    <property type="entry name" value="S1"/>
    <property type="match status" value="4"/>
</dbReference>
<dbReference type="CDD" id="cd05688">
    <property type="entry name" value="S1_RPS1_repeat_ec3"/>
    <property type="match status" value="1"/>
</dbReference>
<dbReference type="GO" id="GO:0006412">
    <property type="term" value="P:translation"/>
    <property type="evidence" value="ECO:0007669"/>
    <property type="project" value="TreeGrafter"/>
</dbReference>
<dbReference type="Gene3D" id="2.40.50.140">
    <property type="entry name" value="Nucleic acid-binding proteins"/>
    <property type="match status" value="4"/>
</dbReference>
<dbReference type="EMBL" id="QJVJ01000004">
    <property type="protein sequence ID" value="PYI54958.1"/>
    <property type="molecule type" value="Genomic_DNA"/>
</dbReference>
<sequence>MSEEIKVQESAEAAENATQDLSDVVAYKKGDTVKGKIVKIEDNQAIVDIGYKYDGVIPLKELSNVNLDNAADAVEIGQELELKILTLDDNKEKLVLSKRAVDSEQSWSDLQTKLEQGTVIEAQVKEVVKGGLVVDVGLRGFVPASMVERHFVEDFSDYKGRTLRLKVKELDREKNKVVLSQKDVLDEEFEANKKQVMSSLQVGQQLDGTVQRLTQFGAFVDIGGIDGLVHISEMAWHHVQQPSEVVKEGDKVKVQVLKVDPENDRISLSIRATQPGPWEQAAGKFQAGEIVTGTVKRLVSFGAFVEVAPGVEGLVHISQIAHRHIGTPHEVLKEGQEVNVKVLDFNPAEKRVSLSIKETEEAPEAPAKPERRSDRGGSRGGGHNEPIPPRESLNMTLGERFGDKLSKFK</sequence>
<dbReference type="GO" id="GO:0003729">
    <property type="term" value="F:mRNA binding"/>
    <property type="evidence" value="ECO:0007669"/>
    <property type="project" value="TreeGrafter"/>
</dbReference>
<dbReference type="InterPro" id="IPR012340">
    <property type="entry name" value="NA-bd_OB-fold"/>
</dbReference>